<keyword evidence="5" id="KW-1185">Reference proteome</keyword>
<comment type="caution">
    <text evidence="4">The sequence shown here is derived from an EMBL/GenBank/DDBJ whole genome shotgun (WGS) entry which is preliminary data.</text>
</comment>
<evidence type="ECO:0000256" key="1">
    <source>
        <dbReference type="ARBA" id="ARBA00022468"/>
    </source>
</evidence>
<feature type="coiled-coil region" evidence="2">
    <location>
        <begin position="101"/>
        <end position="128"/>
    </location>
</feature>
<dbReference type="PROSITE" id="PS50086">
    <property type="entry name" value="TBC_RABGAP"/>
    <property type="match status" value="1"/>
</dbReference>
<dbReference type="EMBL" id="CAJJDM010000088">
    <property type="protein sequence ID" value="CAD8090277.1"/>
    <property type="molecule type" value="Genomic_DNA"/>
</dbReference>
<proteinExistence type="predicted"/>
<evidence type="ECO:0000256" key="2">
    <source>
        <dbReference type="SAM" id="Coils"/>
    </source>
</evidence>
<accession>A0A8S1NB95</accession>
<feature type="domain" description="Rab-GAP TBC" evidence="3">
    <location>
        <begin position="71"/>
        <end position="336"/>
    </location>
</feature>
<dbReference type="PANTHER" id="PTHR22957">
    <property type="entry name" value="TBC1 DOMAIN FAMILY MEMBER GTPASE-ACTIVATING PROTEIN"/>
    <property type="match status" value="1"/>
</dbReference>
<dbReference type="FunFam" id="1.10.8.270:FF:000120">
    <property type="entry name" value="Uncharacterized protein"/>
    <property type="match status" value="1"/>
</dbReference>
<dbReference type="GO" id="GO:0005096">
    <property type="term" value="F:GTPase activator activity"/>
    <property type="evidence" value="ECO:0007669"/>
    <property type="project" value="UniProtKB-KW"/>
</dbReference>
<reference evidence="4" key="1">
    <citation type="submission" date="2021-01" db="EMBL/GenBank/DDBJ databases">
        <authorList>
            <consortium name="Genoscope - CEA"/>
            <person name="William W."/>
        </authorList>
    </citation>
    <scope>NUCLEOTIDE SEQUENCE</scope>
</reference>
<name>A0A8S1NB95_PARPR</name>
<evidence type="ECO:0000313" key="5">
    <source>
        <dbReference type="Proteomes" id="UP000688137"/>
    </source>
</evidence>
<dbReference type="PANTHER" id="PTHR22957:SF337">
    <property type="entry name" value="TBC1 DOMAIN FAMILY MEMBER 5"/>
    <property type="match status" value="1"/>
</dbReference>
<organism evidence="4 5">
    <name type="scientific">Paramecium primaurelia</name>
    <dbReference type="NCBI Taxonomy" id="5886"/>
    <lineage>
        <taxon>Eukaryota</taxon>
        <taxon>Sar</taxon>
        <taxon>Alveolata</taxon>
        <taxon>Ciliophora</taxon>
        <taxon>Intramacronucleata</taxon>
        <taxon>Oligohymenophorea</taxon>
        <taxon>Peniculida</taxon>
        <taxon>Parameciidae</taxon>
        <taxon>Paramecium</taxon>
    </lineage>
</organism>
<dbReference type="AlphaFoldDB" id="A0A8S1NB95"/>
<protein>
    <recommendedName>
        <fullName evidence="3">Rab-GAP TBC domain-containing protein</fullName>
    </recommendedName>
</protein>
<evidence type="ECO:0000259" key="3">
    <source>
        <dbReference type="PROSITE" id="PS50086"/>
    </source>
</evidence>
<gene>
    <name evidence="4" type="ORF">PPRIM_AZ9-3.1.T0850186</name>
</gene>
<dbReference type="FunFam" id="1.10.472.80:FF:000061">
    <property type="entry name" value="GTPase-activating protein, putative"/>
    <property type="match status" value="1"/>
</dbReference>
<keyword evidence="2" id="KW-0175">Coiled coil</keyword>
<dbReference type="OMA" id="LNQNWNI"/>
<keyword evidence="1" id="KW-0343">GTPase activation</keyword>
<dbReference type="Pfam" id="PF00566">
    <property type="entry name" value="RabGAP-TBC"/>
    <property type="match status" value="1"/>
</dbReference>
<sequence>MNNNIGEDDDDLLISGARNNNRGQINLDLSNYSCNIPDITPQFDLINFRKFILNQNWNINELQELILNCQLSSIKLRFSIWRLFLGIFQIDDSIEQKIIKLNQNRSNYQNLSKQYLQAETKKESKRNMRNPLLQNQQEQQQKPNVWNNFFEINHLKNEIKKDVDRTHQDKQLFQSLKIKNLLSNILFIWSVKNPTISYRQGMNELAANVIEVYFTEAQGFNNLEDSDDKKQIAIFYDTKFAEEDIFQLFEQIMNAHVDMFKHTPESQKKQQLIIQNRIQKIYDQQLKIIDITLFKHLKVQDVELSVFLVRWIRCMFTREFHVEDSLKVWDAIFYDYYLTEDKQWLLLVDCIVIAMFVYVRDQILEKDDPNACLKRFLKYPPVENLAQLIQAAFSIKRVLQSANPEQALLQDQFLITFLGSRDVSKSPKIFQNIQNQEIQEDNNNKLIEATNLKQSESIEMQNNQAQLILKALNQGILCIQRFNTDKSINEVKQLLENAKSELLKCLDQQLN</sequence>
<dbReference type="InterPro" id="IPR000195">
    <property type="entry name" value="Rab-GAP-TBC_dom"/>
</dbReference>
<dbReference type="Proteomes" id="UP000688137">
    <property type="component" value="Unassembled WGS sequence"/>
</dbReference>
<evidence type="ECO:0000313" key="4">
    <source>
        <dbReference type="EMBL" id="CAD8090277.1"/>
    </source>
</evidence>
<dbReference type="SMART" id="SM00164">
    <property type="entry name" value="TBC"/>
    <property type="match status" value="1"/>
</dbReference>